<dbReference type="InterPro" id="IPR027417">
    <property type="entry name" value="P-loop_NTPase"/>
</dbReference>
<sequence>MALVLLCGLPSSGKSTTANKIEDFFKNNTNLHTKVISENDKTLAQGDELFTLPHSEMLTRTYLKNSISQSNQFGLIIVDSASYIKSLRYEIYCLCKSQKKKLILVYMSADLEICLTLNEKRSPPKYQPDTIREVCSRFEFPNPDEIWDRNIVVIEHGQDLPFDKIKSLAFSCKIVKPNKSTVITPTIIKSVPGDNITQQIIEFINKNPSCGRVTIPDIIDVEFPKTNPTLHSLQTIRRRFLDLNRHTDFTTVSNYAKMFIDYLIHNIDPI</sequence>
<dbReference type="PANTHER" id="PTHR12435">
    <property type="match status" value="1"/>
</dbReference>
<dbReference type="Gene3D" id="3.40.50.300">
    <property type="entry name" value="P-loop containing nucleotide triphosphate hydrolases"/>
    <property type="match status" value="1"/>
</dbReference>
<evidence type="ECO:0000256" key="2">
    <source>
        <dbReference type="ARBA" id="ARBA00022840"/>
    </source>
</evidence>
<keyword evidence="2" id="KW-0067">ATP-binding</keyword>
<evidence type="ECO:0000313" key="6">
    <source>
        <dbReference type="Proteomes" id="UP000031668"/>
    </source>
</evidence>
<dbReference type="Pfam" id="PF08433">
    <property type="entry name" value="KTI12"/>
    <property type="match status" value="1"/>
</dbReference>
<dbReference type="OrthoDB" id="9972657at2759"/>
<evidence type="ECO:0000256" key="3">
    <source>
        <dbReference type="ARBA" id="ARBA00025768"/>
    </source>
</evidence>
<dbReference type="EMBL" id="JWZT01002083">
    <property type="protein sequence ID" value="KII70372.1"/>
    <property type="molecule type" value="Genomic_DNA"/>
</dbReference>
<proteinExistence type="inferred from homology"/>
<protein>
    <recommendedName>
        <fullName evidence="4">Protein KTI12 homolog</fullName>
    </recommendedName>
</protein>
<dbReference type="SUPFAM" id="SSF52540">
    <property type="entry name" value="P-loop containing nucleoside triphosphate hydrolases"/>
    <property type="match status" value="1"/>
</dbReference>
<keyword evidence="6" id="KW-1185">Reference proteome</keyword>
<evidence type="ECO:0000313" key="5">
    <source>
        <dbReference type="EMBL" id="KII70372.1"/>
    </source>
</evidence>
<dbReference type="InterPro" id="IPR013641">
    <property type="entry name" value="KTI12/PSTK"/>
</dbReference>
<dbReference type="AlphaFoldDB" id="A0A0C2N8W6"/>
<reference evidence="5 6" key="1">
    <citation type="journal article" date="2014" name="Genome Biol. Evol.">
        <title>The genome of the myxosporean Thelohanellus kitauei shows adaptations to nutrient acquisition within its fish host.</title>
        <authorList>
            <person name="Yang Y."/>
            <person name="Xiong J."/>
            <person name="Zhou Z."/>
            <person name="Huo F."/>
            <person name="Miao W."/>
            <person name="Ran C."/>
            <person name="Liu Y."/>
            <person name="Zhang J."/>
            <person name="Feng J."/>
            <person name="Wang M."/>
            <person name="Wang M."/>
            <person name="Wang L."/>
            <person name="Yao B."/>
        </authorList>
    </citation>
    <scope>NUCLEOTIDE SEQUENCE [LARGE SCALE GENOMIC DNA]</scope>
    <source>
        <strain evidence="5">Wuqing</strain>
    </source>
</reference>
<evidence type="ECO:0000256" key="4">
    <source>
        <dbReference type="ARBA" id="ARBA00026170"/>
    </source>
</evidence>
<keyword evidence="1" id="KW-0547">Nucleotide-binding</keyword>
<dbReference type="Proteomes" id="UP000031668">
    <property type="component" value="Unassembled WGS sequence"/>
</dbReference>
<comment type="similarity">
    <text evidence="3">Belongs to the KTI12 family.</text>
</comment>
<accession>A0A0C2N8W6</accession>
<comment type="caution">
    <text evidence="5">The sequence shown here is derived from an EMBL/GenBank/DDBJ whole genome shotgun (WGS) entry which is preliminary data.</text>
</comment>
<evidence type="ECO:0000256" key="1">
    <source>
        <dbReference type="ARBA" id="ARBA00022741"/>
    </source>
</evidence>
<gene>
    <name evidence="5" type="ORF">RF11_00154</name>
</gene>
<organism evidence="5 6">
    <name type="scientific">Thelohanellus kitauei</name>
    <name type="common">Myxosporean</name>
    <dbReference type="NCBI Taxonomy" id="669202"/>
    <lineage>
        <taxon>Eukaryota</taxon>
        <taxon>Metazoa</taxon>
        <taxon>Cnidaria</taxon>
        <taxon>Myxozoa</taxon>
        <taxon>Myxosporea</taxon>
        <taxon>Bivalvulida</taxon>
        <taxon>Platysporina</taxon>
        <taxon>Myxobolidae</taxon>
        <taxon>Thelohanellus</taxon>
    </lineage>
</organism>
<name>A0A0C2N8W6_THEKT</name>
<dbReference type="GO" id="GO:0005524">
    <property type="term" value="F:ATP binding"/>
    <property type="evidence" value="ECO:0007669"/>
    <property type="project" value="UniProtKB-KW"/>
</dbReference>